<proteinExistence type="inferred from homology"/>
<dbReference type="GO" id="GO:0006450">
    <property type="term" value="P:regulation of translational fidelity"/>
    <property type="evidence" value="ECO:0007669"/>
    <property type="project" value="TreeGrafter"/>
</dbReference>
<gene>
    <name evidence="9" type="primary">tsaC</name>
    <name evidence="11" type="ORF">A4G16_00745</name>
</gene>
<dbReference type="InterPro" id="IPR017945">
    <property type="entry name" value="DHBP_synth_RibB-like_a/b_dom"/>
</dbReference>
<evidence type="ECO:0000313" key="12">
    <source>
        <dbReference type="Proteomes" id="UP000501366"/>
    </source>
</evidence>
<organism evidence="11 12">
    <name type="scientific">Mannheimia granulomatis</name>
    <dbReference type="NCBI Taxonomy" id="85402"/>
    <lineage>
        <taxon>Bacteria</taxon>
        <taxon>Pseudomonadati</taxon>
        <taxon>Pseudomonadota</taxon>
        <taxon>Gammaproteobacteria</taxon>
        <taxon>Pasteurellales</taxon>
        <taxon>Pasteurellaceae</taxon>
        <taxon>Mannheimia</taxon>
    </lineage>
</organism>
<dbReference type="GO" id="GO:0005737">
    <property type="term" value="C:cytoplasm"/>
    <property type="evidence" value="ECO:0007669"/>
    <property type="project" value="UniProtKB-SubCell"/>
</dbReference>
<comment type="similarity">
    <text evidence="9">Belongs to the SUA5 family. TsaC subfamily.</text>
</comment>
<evidence type="ECO:0000259" key="10">
    <source>
        <dbReference type="PROSITE" id="PS51163"/>
    </source>
</evidence>
<evidence type="ECO:0000313" key="11">
    <source>
        <dbReference type="EMBL" id="QIM66007.1"/>
    </source>
</evidence>
<keyword evidence="2 9" id="KW-0963">Cytoplasm</keyword>
<dbReference type="FunFam" id="3.90.870.10:FF:000004">
    <property type="entry name" value="Threonylcarbamoyl-AMP synthase"/>
    <property type="match status" value="1"/>
</dbReference>
<dbReference type="GO" id="GO:0002949">
    <property type="term" value="P:tRNA threonylcarbamoyladenosine modification"/>
    <property type="evidence" value="ECO:0007669"/>
    <property type="project" value="UniProtKB-UniRule"/>
</dbReference>
<comment type="subcellular location">
    <subcellularLocation>
        <location evidence="1 9">Cytoplasm</location>
    </subcellularLocation>
</comment>
<dbReference type="KEGG" id="mgra:A4G16_00745"/>
<dbReference type="GO" id="GO:0003725">
    <property type="term" value="F:double-stranded RNA binding"/>
    <property type="evidence" value="ECO:0007669"/>
    <property type="project" value="InterPro"/>
</dbReference>
<keyword evidence="3 9" id="KW-0808">Transferase</keyword>
<keyword evidence="7 9" id="KW-0067">ATP-binding</keyword>
<evidence type="ECO:0000256" key="9">
    <source>
        <dbReference type="HAMAP-Rule" id="MF_01852"/>
    </source>
</evidence>
<comment type="catalytic activity">
    <reaction evidence="8 9">
        <text>L-threonine + hydrogencarbonate + ATP = L-threonylcarbamoyladenylate + diphosphate + H2O</text>
        <dbReference type="Rhea" id="RHEA:36407"/>
        <dbReference type="ChEBI" id="CHEBI:15377"/>
        <dbReference type="ChEBI" id="CHEBI:17544"/>
        <dbReference type="ChEBI" id="CHEBI:30616"/>
        <dbReference type="ChEBI" id="CHEBI:33019"/>
        <dbReference type="ChEBI" id="CHEBI:57926"/>
        <dbReference type="ChEBI" id="CHEBI:73682"/>
        <dbReference type="EC" id="2.7.7.87"/>
    </reaction>
</comment>
<evidence type="ECO:0000256" key="1">
    <source>
        <dbReference type="ARBA" id="ARBA00004496"/>
    </source>
</evidence>
<dbReference type="GO" id="GO:0061710">
    <property type="term" value="F:L-threonylcarbamoyladenylate synthase"/>
    <property type="evidence" value="ECO:0007669"/>
    <property type="project" value="UniProtKB-EC"/>
</dbReference>
<dbReference type="Gene3D" id="3.90.870.10">
    <property type="entry name" value="DHBP synthase"/>
    <property type="match status" value="1"/>
</dbReference>
<dbReference type="RefSeq" id="WP_165888273.1">
    <property type="nucleotide sequence ID" value="NZ_CP015030.1"/>
</dbReference>
<dbReference type="Proteomes" id="UP000501366">
    <property type="component" value="Chromosome"/>
</dbReference>
<dbReference type="GO" id="GO:0005524">
    <property type="term" value="F:ATP binding"/>
    <property type="evidence" value="ECO:0007669"/>
    <property type="project" value="UniProtKB-UniRule"/>
</dbReference>
<dbReference type="HAMAP" id="MF_01852">
    <property type="entry name" value="TsaC"/>
    <property type="match status" value="1"/>
</dbReference>
<comment type="function">
    <text evidence="9">Required for the formation of a threonylcarbamoyl group on adenosine at position 37 (t(6)A37) in tRNAs that read codons beginning with adenine. Catalyzes the conversion of L-threonine, HCO(3)(-)/CO(2) and ATP to give threonylcarbamoyl-AMP (TC-AMP) as the acyladenylate intermediate, with the release of diphosphate.</text>
</comment>
<reference evidence="11 12" key="1">
    <citation type="submission" date="2016-03" db="EMBL/GenBank/DDBJ databases">
        <authorList>
            <person name="Bojesen A.M."/>
            <person name="Planet P."/>
            <person name="Hansen M.J."/>
        </authorList>
    </citation>
    <scope>NUCLEOTIDE SEQUENCE [LARGE SCALE GENOMIC DNA]</scope>
    <source>
        <strain evidence="11 12">B 234/94</strain>
    </source>
</reference>
<accession>A0A6G8JFU8</accession>
<keyword evidence="6 9" id="KW-0547">Nucleotide-binding</keyword>
<evidence type="ECO:0000256" key="2">
    <source>
        <dbReference type="ARBA" id="ARBA00022490"/>
    </source>
</evidence>
<dbReference type="AlphaFoldDB" id="A0A6G8JFU8"/>
<dbReference type="InterPro" id="IPR050156">
    <property type="entry name" value="TC-AMP_synthase_SUA5"/>
</dbReference>
<dbReference type="EMBL" id="CP015030">
    <property type="protein sequence ID" value="QIM66007.1"/>
    <property type="molecule type" value="Genomic_DNA"/>
</dbReference>
<sequence>MNNFLDVVNQLKQEEVVAYPTEAVFGLGCNPQSEKAVRKLLQLKQRPEEKGLILLASNLSYLLPYIDESKMNESAWQQLALVGEQAITWVVPAKESVPAYLRGKFDSIAVRLCHLPAVVELCEATGFALTSTSANLSGLPPCRTALEVKKQFGDAFPVLNAPTFERENPSEIRDIFSQQIFRQG</sequence>
<keyword evidence="5 9" id="KW-0548">Nucleotidyltransferase</keyword>
<dbReference type="PANTHER" id="PTHR17490">
    <property type="entry name" value="SUA5"/>
    <property type="match status" value="1"/>
</dbReference>
<evidence type="ECO:0000256" key="4">
    <source>
        <dbReference type="ARBA" id="ARBA00022694"/>
    </source>
</evidence>
<dbReference type="GO" id="GO:0000049">
    <property type="term" value="F:tRNA binding"/>
    <property type="evidence" value="ECO:0007669"/>
    <property type="project" value="TreeGrafter"/>
</dbReference>
<feature type="domain" description="YrdC-like" evidence="10">
    <location>
        <begin position="1"/>
        <end position="184"/>
    </location>
</feature>
<dbReference type="EC" id="2.7.7.87" evidence="9"/>
<dbReference type="InterPro" id="IPR006070">
    <property type="entry name" value="Sua5-like_dom"/>
</dbReference>
<dbReference type="PROSITE" id="PS51163">
    <property type="entry name" value="YRDC"/>
    <property type="match status" value="1"/>
</dbReference>
<evidence type="ECO:0000256" key="3">
    <source>
        <dbReference type="ARBA" id="ARBA00022679"/>
    </source>
</evidence>
<evidence type="ECO:0000256" key="8">
    <source>
        <dbReference type="ARBA" id="ARBA00048366"/>
    </source>
</evidence>
<protein>
    <recommendedName>
        <fullName evidence="9">Threonylcarbamoyl-AMP synthase</fullName>
        <shortName evidence="9">TC-AMP synthase</shortName>
        <ecNumber evidence="9">2.7.7.87</ecNumber>
    </recommendedName>
    <alternativeName>
        <fullName evidence="9">L-threonylcarbamoyladenylate synthase</fullName>
    </alternativeName>
    <alternativeName>
        <fullName evidence="9">t(6)A37 threonylcarbamoyladenosine biosynthesis protein TsaC</fullName>
    </alternativeName>
    <alternativeName>
        <fullName evidence="9">tRNA threonylcarbamoyladenosine biosynthesis protein TsaC</fullName>
    </alternativeName>
</protein>
<dbReference type="Pfam" id="PF01300">
    <property type="entry name" value="Sua5_yciO_yrdC"/>
    <property type="match status" value="1"/>
</dbReference>
<dbReference type="InterPro" id="IPR023535">
    <property type="entry name" value="TC-AMP_synthase"/>
</dbReference>
<dbReference type="SUPFAM" id="SSF55821">
    <property type="entry name" value="YrdC/RibB"/>
    <property type="match status" value="1"/>
</dbReference>
<evidence type="ECO:0000256" key="5">
    <source>
        <dbReference type="ARBA" id="ARBA00022695"/>
    </source>
</evidence>
<evidence type="ECO:0000256" key="7">
    <source>
        <dbReference type="ARBA" id="ARBA00022840"/>
    </source>
</evidence>
<dbReference type="PANTHER" id="PTHR17490:SF18">
    <property type="entry name" value="THREONYLCARBAMOYL-AMP SYNTHASE"/>
    <property type="match status" value="1"/>
</dbReference>
<evidence type="ECO:0000256" key="6">
    <source>
        <dbReference type="ARBA" id="ARBA00022741"/>
    </source>
</evidence>
<name>A0A6G8JFU8_9PAST</name>
<keyword evidence="4 9" id="KW-0819">tRNA processing</keyword>